<dbReference type="AlphaFoldDB" id="A0A2U1TDP6"/>
<gene>
    <name evidence="1" type="ORF">DF223_08470</name>
</gene>
<accession>A0A2U1TDP6</accession>
<keyword evidence="2" id="KW-1185">Reference proteome</keyword>
<dbReference type="Proteomes" id="UP000244962">
    <property type="component" value="Unassembled WGS sequence"/>
</dbReference>
<sequence length="139" mass="14300">MSRNRTTSAATIGIIAVAGLFLTGCAGGQSKAEACSIVQTTLEDAQTELTDSVSSFGNDPVAGAEAVTELSETFSEANDKITNEDVKPESTKATEALSGFAEQMEIAAADPDNADQTALTDAITEVQTTFGDLQTVCQG</sequence>
<dbReference type="PROSITE" id="PS51257">
    <property type="entry name" value="PROKAR_LIPOPROTEIN"/>
    <property type="match status" value="1"/>
</dbReference>
<organism evidence="1 2">
    <name type="scientific">Mycetocola zhujimingii</name>
    <dbReference type="NCBI Taxonomy" id="2079792"/>
    <lineage>
        <taxon>Bacteria</taxon>
        <taxon>Bacillati</taxon>
        <taxon>Actinomycetota</taxon>
        <taxon>Actinomycetes</taxon>
        <taxon>Micrococcales</taxon>
        <taxon>Microbacteriaceae</taxon>
        <taxon>Mycetocola</taxon>
    </lineage>
</organism>
<comment type="caution">
    <text evidence="1">The sequence shown here is derived from an EMBL/GenBank/DDBJ whole genome shotgun (WGS) entry which is preliminary data.</text>
</comment>
<protein>
    <submittedName>
        <fullName evidence="1">Uncharacterized protein</fullName>
    </submittedName>
</protein>
<name>A0A2U1TDP6_9MICO</name>
<evidence type="ECO:0000313" key="2">
    <source>
        <dbReference type="Proteomes" id="UP000244962"/>
    </source>
</evidence>
<dbReference type="KEGG" id="myl:C3E77_11140"/>
<dbReference type="EMBL" id="QEFB01000007">
    <property type="protein sequence ID" value="PWC06996.1"/>
    <property type="molecule type" value="Genomic_DNA"/>
</dbReference>
<dbReference type="OrthoDB" id="4982568at2"/>
<dbReference type="RefSeq" id="WP_108391694.1">
    <property type="nucleotide sequence ID" value="NZ_CP026949.1"/>
</dbReference>
<reference evidence="2" key="1">
    <citation type="submission" date="2018-04" db="EMBL/GenBank/DDBJ databases">
        <authorList>
            <person name="Liu S."/>
            <person name="Wang Z."/>
            <person name="Li J."/>
        </authorList>
    </citation>
    <scope>NUCLEOTIDE SEQUENCE [LARGE SCALE GENOMIC DNA]</scope>
    <source>
        <strain evidence="2">622</strain>
    </source>
</reference>
<evidence type="ECO:0000313" key="1">
    <source>
        <dbReference type="EMBL" id="PWC06996.1"/>
    </source>
</evidence>
<proteinExistence type="predicted"/>